<name>A0A836GQP5_LEIEN</name>
<evidence type="ECO:0000313" key="2">
    <source>
        <dbReference type="EMBL" id="KAG5472202.1"/>
    </source>
</evidence>
<feature type="region of interest" description="Disordered" evidence="1">
    <location>
        <begin position="275"/>
        <end position="327"/>
    </location>
</feature>
<feature type="region of interest" description="Disordered" evidence="1">
    <location>
        <begin position="186"/>
        <end position="205"/>
    </location>
</feature>
<feature type="region of interest" description="Disordered" evidence="1">
    <location>
        <begin position="736"/>
        <end position="802"/>
    </location>
</feature>
<feature type="region of interest" description="Disordered" evidence="1">
    <location>
        <begin position="425"/>
        <end position="458"/>
    </location>
</feature>
<feature type="compositionally biased region" description="Low complexity" evidence="1">
    <location>
        <begin position="195"/>
        <end position="205"/>
    </location>
</feature>
<feature type="compositionally biased region" description="Low complexity" evidence="1">
    <location>
        <begin position="740"/>
        <end position="757"/>
    </location>
</feature>
<accession>A0A836GQP5</accession>
<dbReference type="RefSeq" id="XP_067690725.1">
    <property type="nucleotide sequence ID" value="XM_067834622.1"/>
</dbReference>
<gene>
    <name evidence="2" type="ORF">CUR178_02879</name>
</gene>
<dbReference type="OrthoDB" id="266368at2759"/>
<dbReference type="Proteomes" id="UP000674179">
    <property type="component" value="Chromosome 31"/>
</dbReference>
<feature type="region of interest" description="Disordered" evidence="1">
    <location>
        <begin position="1114"/>
        <end position="1169"/>
    </location>
</feature>
<comment type="caution">
    <text evidence="2">The sequence shown here is derived from an EMBL/GenBank/DDBJ whole genome shotgun (WGS) entry which is preliminary data.</text>
</comment>
<evidence type="ECO:0000313" key="3">
    <source>
        <dbReference type="Proteomes" id="UP000674179"/>
    </source>
</evidence>
<feature type="compositionally biased region" description="Basic and acidic residues" evidence="1">
    <location>
        <begin position="784"/>
        <end position="802"/>
    </location>
</feature>
<organism evidence="2 3">
    <name type="scientific">Leishmania enriettii</name>
    <dbReference type="NCBI Taxonomy" id="5663"/>
    <lineage>
        <taxon>Eukaryota</taxon>
        <taxon>Discoba</taxon>
        <taxon>Euglenozoa</taxon>
        <taxon>Kinetoplastea</taxon>
        <taxon>Metakinetoplastina</taxon>
        <taxon>Trypanosomatida</taxon>
        <taxon>Trypanosomatidae</taxon>
        <taxon>Leishmaniinae</taxon>
        <taxon>Leishmania</taxon>
    </lineage>
</organism>
<dbReference type="EMBL" id="JAFHKP010000031">
    <property type="protein sequence ID" value="KAG5472202.1"/>
    <property type="molecule type" value="Genomic_DNA"/>
</dbReference>
<dbReference type="KEGG" id="lenr:94170132"/>
<feature type="region of interest" description="Disordered" evidence="1">
    <location>
        <begin position="566"/>
        <end position="594"/>
    </location>
</feature>
<feature type="compositionally biased region" description="Polar residues" evidence="1">
    <location>
        <begin position="313"/>
        <end position="322"/>
    </location>
</feature>
<evidence type="ECO:0000256" key="1">
    <source>
        <dbReference type="SAM" id="MobiDB-lite"/>
    </source>
</evidence>
<keyword evidence="3" id="KW-1185">Reference proteome</keyword>
<feature type="compositionally biased region" description="Polar residues" evidence="1">
    <location>
        <begin position="995"/>
        <end position="1015"/>
    </location>
</feature>
<feature type="compositionally biased region" description="Basic and acidic residues" evidence="1">
    <location>
        <begin position="1132"/>
        <end position="1141"/>
    </location>
</feature>
<sequence length="1483" mass="156151">MWYHDVKPPMPQLRLPADYLYNPLYFVPKANITREHRIGEGDAVASEHRIWPAVLPSSTYLHRPLHFEPSSLNATPARSHHNWSRSRENRLTCRSRDAYPAAVSAQGRRGLSPAADANKLLRGCGHVSPQEITVDATRVDLDTSVPRSTRATQLRTEYVHHHIEERDEAVQNIFFMPKGRRLSAVALSSPRGHRSSPSTSASCSSILTSAHPHRTGAASSQTPPYTKSAQLRQRAAIQRREELERWELEKAAQVEWEQAAAESASCEVLVPLKTANREKSSSSPVAAERSGGARDEAAATSLKGADPLHCTPRWQTSRTGSSADAMDDACQRVRTTPKKVSKRSAPRKDWRAAVSAYLDEREKAVVIQQHVAEETHLPSGDSALDLPAPLLSSKRCAQKHNGAAVKALCGEPTGAKFSDGMAVASTPAARDKSERLPSHRHRRRCSNTAQGDAGSVSSVASREECDTGRHALATAAAAVVPRERGTRIAPAAQMAEAKTNPNETVPLAQWAAPPESSPLQDVDTTSSSSISTIIFTVSSVPREDTASVLYPEMRHNWRQIPAQLSRLHDGSDDADGNTSQPRSTGRGDREHSPSRLTCCVPAVAASCSGVSVAVSSLVASPIVSCLPSPRNVSAPVVLQESRIAGAASAVPAEELVEISSARRQPERPPPTAGVKESVTLEQVPESELQNTLEAPSGSSAGTLGRCATALPPVDAHAAPAHAPQPIPAEHACDVSVAVESPSQGSRSTGSSASRMSGKVGAQPPSGSEMTDWSAQAATTPLPQPERRGAAEGEGERALPAAEREQLESAALSTHSSFLSVASYHAEEVVHASADGRDAEDQLPHAAVLQAELLRHYRTTNPSSAAVESRPDSCADLTSSLLSHVRASSHGGGAIRVVDDRPAPLRQDWDARSPSLPPWSASTDNASALCGFVSAAAGGESDLGRSVETEVSRMVTGGGLDMPHGWGLPLPPTNYTHVVAAWEARRRAAAAAGLANVSTTSEQPRQLLSKHISGSQARRRESSTADTMPPCQLPMERPAGRAAVDSLRLPNLQESGRCASAAPSAAMALSVAVADPAENGTRVGARPQVHLEKAAALADAMSTDSAADAAMLSDTVAASRSGQKHSGKSLPVPEKDAHRSHADPSPASATVAAEPQKPLPSSDDAKQLTAATSTAVKLSATSDRPCLRGSCSPAQRFATSGKESPTEEAMRALAVSGDSVRPPSRAGSIYLAQDTSHSSASSTADPRTLVGVSLPHPLSHTLVEGGAAIEEGLQDAVVLRGSTEGAPALRFAKILEVESPLQKCAQLKEMCITCVSETVSQRPDAACGGSHPSSAGVGALDRYENLATVRLSASLPFSARLHAPDPAFVTASALLTEHGSFSLPTIETENSPLERSAHARRAVSLSSGGGEGLGEGEPHSHAPTPLQYSLLQRKMRTTPSREEVERECGAPLTQAFFRTGASTRCLPASTAESVAAGNTDERAA</sequence>
<feature type="compositionally biased region" description="Polar residues" evidence="1">
    <location>
        <begin position="446"/>
        <end position="458"/>
    </location>
</feature>
<feature type="compositionally biased region" description="Polar residues" evidence="1">
    <location>
        <begin position="764"/>
        <end position="780"/>
    </location>
</feature>
<proteinExistence type="predicted"/>
<dbReference type="GeneID" id="94170132"/>
<feature type="region of interest" description="Disordered" evidence="1">
    <location>
        <begin position="995"/>
        <end position="1035"/>
    </location>
</feature>
<reference evidence="2 3" key="1">
    <citation type="submission" date="2021-02" db="EMBL/GenBank/DDBJ databases">
        <title>Leishmania (Mundinia) enrietti genome sequencing and assembly.</title>
        <authorList>
            <person name="Almutairi H."/>
            <person name="Gatherer D."/>
        </authorList>
    </citation>
    <scope>NUCLEOTIDE SEQUENCE [LARGE SCALE GENOMIC DNA]</scope>
    <source>
        <strain evidence="2">CUR178</strain>
    </source>
</reference>
<feature type="region of interest" description="Disordered" evidence="1">
    <location>
        <begin position="1384"/>
        <end position="1426"/>
    </location>
</feature>
<protein>
    <submittedName>
        <fullName evidence="2">Uncharacterized protein</fullName>
    </submittedName>
</protein>